<dbReference type="SUPFAM" id="SSF103473">
    <property type="entry name" value="MFS general substrate transporter"/>
    <property type="match status" value="1"/>
</dbReference>
<accession>A0ABQ0CKV5</accession>
<proteinExistence type="predicted"/>
<feature type="transmembrane region" description="Helical" evidence="7">
    <location>
        <begin position="141"/>
        <end position="159"/>
    </location>
</feature>
<organism evidence="9 10">
    <name type="scientific">Epichloe bromicola</name>
    <dbReference type="NCBI Taxonomy" id="79588"/>
    <lineage>
        <taxon>Eukaryota</taxon>
        <taxon>Fungi</taxon>
        <taxon>Dikarya</taxon>
        <taxon>Ascomycota</taxon>
        <taxon>Pezizomycotina</taxon>
        <taxon>Sordariomycetes</taxon>
        <taxon>Hypocreomycetidae</taxon>
        <taxon>Hypocreales</taxon>
        <taxon>Clavicipitaceae</taxon>
        <taxon>Epichloe</taxon>
    </lineage>
</organism>
<comment type="caution">
    <text evidence="9">The sequence shown here is derived from an EMBL/GenBank/DDBJ whole genome shotgun (WGS) entry which is preliminary data.</text>
</comment>
<feature type="region of interest" description="Disordered" evidence="6">
    <location>
        <begin position="1"/>
        <end position="63"/>
    </location>
</feature>
<dbReference type="InterPro" id="IPR020846">
    <property type="entry name" value="MFS_dom"/>
</dbReference>
<feature type="transmembrane region" description="Helical" evidence="7">
    <location>
        <begin position="391"/>
        <end position="408"/>
    </location>
</feature>
<dbReference type="Proteomes" id="UP001562357">
    <property type="component" value="Unassembled WGS sequence"/>
</dbReference>
<feature type="transmembrane region" description="Helical" evidence="7">
    <location>
        <begin position="301"/>
        <end position="324"/>
    </location>
</feature>
<name>A0ABQ0CKV5_9HYPO</name>
<feature type="transmembrane region" description="Helical" evidence="7">
    <location>
        <begin position="504"/>
        <end position="526"/>
    </location>
</feature>
<keyword evidence="4 7" id="KW-1133">Transmembrane helix</keyword>
<evidence type="ECO:0000256" key="5">
    <source>
        <dbReference type="ARBA" id="ARBA00023136"/>
    </source>
</evidence>
<feature type="transmembrane region" description="Helical" evidence="7">
    <location>
        <begin position="109"/>
        <end position="129"/>
    </location>
</feature>
<feature type="transmembrane region" description="Helical" evidence="7">
    <location>
        <begin position="203"/>
        <end position="224"/>
    </location>
</feature>
<dbReference type="Gene3D" id="1.20.1250.20">
    <property type="entry name" value="MFS general substrate transporter like domains"/>
    <property type="match status" value="1"/>
</dbReference>
<dbReference type="InterPro" id="IPR002347">
    <property type="entry name" value="SDR_fam"/>
</dbReference>
<evidence type="ECO:0000256" key="1">
    <source>
        <dbReference type="ARBA" id="ARBA00004141"/>
    </source>
</evidence>
<feature type="transmembrane region" description="Helical" evidence="7">
    <location>
        <begin position="414"/>
        <end position="433"/>
    </location>
</feature>
<gene>
    <name evidence="9" type="primary">g2464</name>
    <name evidence="9" type="ORF">EsDP_00002464</name>
</gene>
<feature type="transmembrane region" description="Helical" evidence="7">
    <location>
        <begin position="230"/>
        <end position="250"/>
    </location>
</feature>
<keyword evidence="10" id="KW-1185">Reference proteome</keyword>
<evidence type="ECO:0000256" key="7">
    <source>
        <dbReference type="SAM" id="Phobius"/>
    </source>
</evidence>
<dbReference type="PANTHER" id="PTHR23502">
    <property type="entry name" value="MAJOR FACILITATOR SUPERFAMILY"/>
    <property type="match status" value="1"/>
</dbReference>
<dbReference type="PANTHER" id="PTHR23502:SF21">
    <property type="entry name" value="DITYROSINE TRANSPORTER 1"/>
    <property type="match status" value="1"/>
</dbReference>
<evidence type="ECO:0000256" key="2">
    <source>
        <dbReference type="ARBA" id="ARBA00022692"/>
    </source>
</evidence>
<dbReference type="Gene3D" id="1.20.1720.10">
    <property type="entry name" value="Multidrug resistance protein D"/>
    <property type="match status" value="1"/>
</dbReference>
<feature type="domain" description="Major facilitator superfamily (MFS) profile" evidence="8">
    <location>
        <begin position="75"/>
        <end position="501"/>
    </location>
</feature>
<feature type="compositionally biased region" description="Basic and acidic residues" evidence="6">
    <location>
        <begin position="28"/>
        <end position="38"/>
    </location>
</feature>
<comment type="subcellular location">
    <subcellularLocation>
        <location evidence="1">Membrane</location>
        <topology evidence="1">Multi-pass membrane protein</topology>
    </subcellularLocation>
</comment>
<feature type="compositionally biased region" description="Polar residues" evidence="6">
    <location>
        <begin position="10"/>
        <end position="26"/>
    </location>
</feature>
<feature type="compositionally biased region" description="Low complexity" evidence="6">
    <location>
        <begin position="39"/>
        <end position="50"/>
    </location>
</feature>
<dbReference type="Gene3D" id="3.40.50.720">
    <property type="entry name" value="NAD(P)-binding Rossmann-like Domain"/>
    <property type="match status" value="1"/>
</dbReference>
<dbReference type="PRINTS" id="PR00081">
    <property type="entry name" value="GDHRDH"/>
</dbReference>
<dbReference type="InterPro" id="IPR036259">
    <property type="entry name" value="MFS_trans_sf"/>
</dbReference>
<dbReference type="InterPro" id="IPR036291">
    <property type="entry name" value="NAD(P)-bd_dom_sf"/>
</dbReference>
<evidence type="ECO:0000313" key="10">
    <source>
        <dbReference type="Proteomes" id="UP001562357"/>
    </source>
</evidence>
<dbReference type="CDD" id="cd17323">
    <property type="entry name" value="MFS_Tpo1_MDR_like"/>
    <property type="match status" value="1"/>
</dbReference>
<dbReference type="EMBL" id="BAAFGZ010000066">
    <property type="protein sequence ID" value="GAB0134079.1"/>
    <property type="molecule type" value="Genomic_DNA"/>
</dbReference>
<sequence>MADADRAHDNSPSATSSRGSWGNSTRPLHRDAVAKGRDASATSLTTSVTVHAEPEQPPPPAPQYCALSPARRRFILSLVTLAGMVGPLSGAIYLPVLPLLEREFNVGSTSINATVSVFMVTFAIAPLFWSSFADHGGRRPLYIISLAIFILSNVLLAVLPKNFGSLMFLRIVHAFGSAAVVSMGAGTVADITEPKKRGSAMSIFLLGPQCGPVFGPVLGSALAGQLNWRWIPGFLAIFCFDLWLIIIFMLPETLRYRVGNGKMNQDKGWISLPPKLTSALVPEPERGPKPPKPTFKGYWTLFSYPPIGIVSVNTAMLYSTYFAMVVALPHALEDVYHWSTTEIGVGYLAVGIALMIGSLVGGRASDWRRARRAAAAPDGHVEPESRLFDQIWGVLIFVAGTIMFGWFISSSLHVSSVIVATVLTGFGMSWVFVTTTAFLGECVPLQAAGAFALGNMLRNPGAAIAAVVYPLLVRKMGVGWFFTGFALLDLVVVGGAVIDAVAFAVGWLTIAVLFTKILHSAIIHLLPSRLGKYAHLSENGDEPWALVTGASDGIGREMTRQLAKQGFNVVLHGRNHEKLSRVMSQLRHDHPDRTFRVLVADASRVPCMACLLHHQEESELHVKADETRAASAIDFRSIGESLRDLHLTMLINNAGGSLPTPQFLPLSESSEARITSNVSLNALFPLHLTRELLPLLVRNGPALVMNISSISDEGFPLLASYSASKKFVMNLTRTVGLEMNLDGNRGQVETLGVRVGRVTGVSGYKEKTSLFCPDARTMARAALNRAGWQHGSVVGYWAHALQGAGISMLPAWLQDKVVMAAMGQERARSQIEQSDTKLA</sequence>
<keyword evidence="2 7" id="KW-0812">Transmembrane</keyword>
<evidence type="ECO:0000256" key="3">
    <source>
        <dbReference type="ARBA" id="ARBA00022857"/>
    </source>
</evidence>
<reference evidence="10" key="1">
    <citation type="submission" date="2024-06" db="EMBL/GenBank/DDBJ databases">
        <title>Draft Genome Sequences of Epichloe bromicola Strains Isolated from Elymus ciliaris.</title>
        <authorList>
            <consortium name="Epichloe bromicola genome sequencing consortium"/>
            <person name="Miura A."/>
            <person name="Imano S."/>
            <person name="Ashida A."/>
            <person name="Sato I."/>
            <person name="Chiba S."/>
            <person name="Tanaka A."/>
            <person name="Camagna M."/>
            <person name="Takemoto D."/>
        </authorList>
    </citation>
    <scope>NUCLEOTIDE SEQUENCE [LARGE SCALE GENOMIC DNA]</scope>
    <source>
        <strain evidence="10">DP</strain>
    </source>
</reference>
<evidence type="ECO:0000256" key="6">
    <source>
        <dbReference type="SAM" id="MobiDB-lite"/>
    </source>
</evidence>
<protein>
    <recommendedName>
        <fullName evidence="8">Major facilitator superfamily (MFS) profile domain-containing protein</fullName>
    </recommendedName>
</protein>
<dbReference type="SUPFAM" id="SSF51735">
    <property type="entry name" value="NAD(P)-binding Rossmann-fold domains"/>
    <property type="match status" value="1"/>
</dbReference>
<feature type="transmembrane region" description="Helical" evidence="7">
    <location>
        <begin position="344"/>
        <end position="362"/>
    </location>
</feature>
<feature type="transmembrane region" description="Helical" evidence="7">
    <location>
        <begin position="478"/>
        <end position="498"/>
    </location>
</feature>
<evidence type="ECO:0000259" key="8">
    <source>
        <dbReference type="PROSITE" id="PS50850"/>
    </source>
</evidence>
<evidence type="ECO:0000313" key="9">
    <source>
        <dbReference type="EMBL" id="GAB0134079.1"/>
    </source>
</evidence>
<keyword evidence="5 7" id="KW-0472">Membrane</keyword>
<keyword evidence="3" id="KW-0521">NADP</keyword>
<feature type="transmembrane region" description="Helical" evidence="7">
    <location>
        <begin position="171"/>
        <end position="191"/>
    </location>
</feature>
<dbReference type="Pfam" id="PF00106">
    <property type="entry name" value="adh_short"/>
    <property type="match status" value="1"/>
</dbReference>
<dbReference type="InterPro" id="IPR011701">
    <property type="entry name" value="MFS"/>
</dbReference>
<dbReference type="InterPro" id="IPR020904">
    <property type="entry name" value="Sc_DH/Rdtase_CS"/>
</dbReference>
<dbReference type="PROSITE" id="PS50850">
    <property type="entry name" value="MFS"/>
    <property type="match status" value="1"/>
</dbReference>
<feature type="transmembrane region" description="Helical" evidence="7">
    <location>
        <begin position="74"/>
        <end position="97"/>
    </location>
</feature>
<dbReference type="PROSITE" id="PS00061">
    <property type="entry name" value="ADH_SHORT"/>
    <property type="match status" value="1"/>
</dbReference>
<evidence type="ECO:0000256" key="4">
    <source>
        <dbReference type="ARBA" id="ARBA00022989"/>
    </source>
</evidence>
<dbReference type="Pfam" id="PF07690">
    <property type="entry name" value="MFS_1"/>
    <property type="match status" value="1"/>
</dbReference>